<dbReference type="PANTHER" id="PTHR46429:SF1">
    <property type="entry name" value="23S RRNA (GUANOSINE-2'-O-)-METHYLTRANSFERASE RLMB"/>
    <property type="match status" value="1"/>
</dbReference>
<dbReference type="OrthoDB" id="9785673at2"/>
<dbReference type="Gene3D" id="3.40.1280.10">
    <property type="match status" value="1"/>
</dbReference>
<reference evidence="4 5" key="1">
    <citation type="submission" date="2018-11" db="EMBL/GenBank/DDBJ databases">
        <title>The genome draft of YIM 96095.</title>
        <authorList>
            <person name="Tang S.-K."/>
            <person name="Chunyu W.-X."/>
            <person name="Feng Y.-Z."/>
        </authorList>
    </citation>
    <scope>NUCLEOTIDE SEQUENCE [LARGE SCALE GENOMIC DNA]</scope>
    <source>
        <strain evidence="4 5">YIM 96095</strain>
    </source>
</reference>
<dbReference type="PANTHER" id="PTHR46429">
    <property type="entry name" value="23S RRNA (GUANOSINE-2'-O-)-METHYLTRANSFERASE RLMB"/>
    <property type="match status" value="1"/>
</dbReference>
<gene>
    <name evidence="4" type="ORF">EFW17_11810</name>
</gene>
<dbReference type="InterPro" id="IPR004441">
    <property type="entry name" value="rRNA_MeTrfase_TrmH"/>
</dbReference>
<evidence type="ECO:0000313" key="4">
    <source>
        <dbReference type="EMBL" id="RNL84591.1"/>
    </source>
</evidence>
<organism evidence="4 5">
    <name type="scientific">Halostreptopolyspora alba</name>
    <dbReference type="NCBI Taxonomy" id="2487137"/>
    <lineage>
        <taxon>Bacteria</taxon>
        <taxon>Bacillati</taxon>
        <taxon>Actinomycetota</taxon>
        <taxon>Actinomycetes</taxon>
        <taxon>Streptosporangiales</taxon>
        <taxon>Nocardiopsidaceae</taxon>
        <taxon>Halostreptopolyspora</taxon>
    </lineage>
</organism>
<evidence type="ECO:0000259" key="3">
    <source>
        <dbReference type="Pfam" id="PF00588"/>
    </source>
</evidence>
<name>A0A3N0E9T1_9ACTN</name>
<keyword evidence="5" id="KW-1185">Reference proteome</keyword>
<dbReference type="GO" id="GO:0005829">
    <property type="term" value="C:cytosol"/>
    <property type="evidence" value="ECO:0007669"/>
    <property type="project" value="TreeGrafter"/>
</dbReference>
<protein>
    <submittedName>
        <fullName evidence="4">TrmH family RNA methyltransferase</fullName>
    </submittedName>
</protein>
<evidence type="ECO:0000256" key="2">
    <source>
        <dbReference type="ARBA" id="ARBA00022679"/>
    </source>
</evidence>
<dbReference type="Proteomes" id="UP000269198">
    <property type="component" value="Unassembled WGS sequence"/>
</dbReference>
<dbReference type="InterPro" id="IPR001537">
    <property type="entry name" value="SpoU_MeTrfase"/>
</dbReference>
<dbReference type="InterPro" id="IPR029028">
    <property type="entry name" value="Alpha/beta_knot_MTases"/>
</dbReference>
<dbReference type="GO" id="GO:0006396">
    <property type="term" value="P:RNA processing"/>
    <property type="evidence" value="ECO:0007669"/>
    <property type="project" value="InterPro"/>
</dbReference>
<dbReference type="GO" id="GO:0032259">
    <property type="term" value="P:methylation"/>
    <property type="evidence" value="ECO:0007669"/>
    <property type="project" value="UniProtKB-KW"/>
</dbReference>
<dbReference type="GO" id="GO:0003723">
    <property type="term" value="F:RNA binding"/>
    <property type="evidence" value="ECO:0007669"/>
    <property type="project" value="InterPro"/>
</dbReference>
<proteinExistence type="predicted"/>
<evidence type="ECO:0000256" key="1">
    <source>
        <dbReference type="ARBA" id="ARBA00022603"/>
    </source>
</evidence>
<dbReference type="SUPFAM" id="SSF75217">
    <property type="entry name" value="alpha/beta knot"/>
    <property type="match status" value="1"/>
</dbReference>
<keyword evidence="2 4" id="KW-0808">Transferase</keyword>
<keyword evidence="1 4" id="KW-0489">Methyltransferase</keyword>
<evidence type="ECO:0000313" key="5">
    <source>
        <dbReference type="Proteomes" id="UP000269198"/>
    </source>
</evidence>
<dbReference type="Pfam" id="PF00588">
    <property type="entry name" value="SpoU_methylase"/>
    <property type="match status" value="1"/>
</dbReference>
<feature type="domain" description="tRNA/rRNA methyltransferase SpoU type" evidence="3">
    <location>
        <begin position="58"/>
        <end position="164"/>
    </location>
</feature>
<accession>A0A3N0E9T1</accession>
<dbReference type="RefSeq" id="WP_123201408.1">
    <property type="nucleotide sequence ID" value="NZ_RJMB01000010.1"/>
</dbReference>
<comment type="caution">
    <text evidence="4">The sequence shown here is derived from an EMBL/GenBank/DDBJ whole genome shotgun (WGS) entry which is preliminary data.</text>
</comment>
<dbReference type="InterPro" id="IPR029026">
    <property type="entry name" value="tRNA_m1G_MTases_N"/>
</dbReference>
<dbReference type="EMBL" id="RJMB01000010">
    <property type="protein sequence ID" value="RNL84591.1"/>
    <property type="molecule type" value="Genomic_DNA"/>
</dbReference>
<sequence>MDTLQRRSIVVIAHNLRSVHNVGSLLRTGEVFAIDSVHVTGFTPYPAHPGDERDPKLRDRQTRQMAKAAAGAERTMPFERHPDVFALLDALGHKGYTVAGLEIDPEAVTLTGYTPPSKVALLLGDEVSGITPELRERCDVLLRIPTYGRKEALNVSVAAGIALHSLREGGASG</sequence>
<dbReference type="AlphaFoldDB" id="A0A3N0E9T1"/>
<dbReference type="GO" id="GO:0008173">
    <property type="term" value="F:RNA methyltransferase activity"/>
    <property type="evidence" value="ECO:0007669"/>
    <property type="project" value="InterPro"/>
</dbReference>